<accession>A0A0V0H6F3</accession>
<name>A0A0V0H6F3_SOLCH</name>
<dbReference type="AlphaFoldDB" id="A0A0V0H6F3"/>
<proteinExistence type="predicted"/>
<sequence length="69" mass="7879">MKIQDLSRTGDISHQKYVISIKKVTGVRLNRSESSFSSSLKNQSDSTLRTARSRSRYVFLITAFFSHPL</sequence>
<protein>
    <submittedName>
        <fullName evidence="1">Putative ovule protein</fullName>
    </submittedName>
</protein>
<evidence type="ECO:0000313" key="1">
    <source>
        <dbReference type="EMBL" id="JAP15623.1"/>
    </source>
</evidence>
<reference evidence="1" key="1">
    <citation type="submission" date="2015-12" db="EMBL/GenBank/DDBJ databases">
        <title>Gene expression during late stages of embryo sac development: a critical building block for successful pollen-pistil interactions.</title>
        <authorList>
            <person name="Liu Y."/>
            <person name="Joly V."/>
            <person name="Sabar M."/>
            <person name="Matton D.P."/>
        </authorList>
    </citation>
    <scope>NUCLEOTIDE SEQUENCE</scope>
</reference>
<dbReference type="EMBL" id="GEDG01024905">
    <property type="protein sequence ID" value="JAP15623.1"/>
    <property type="molecule type" value="Transcribed_RNA"/>
</dbReference>
<organism evidence="1">
    <name type="scientific">Solanum chacoense</name>
    <name type="common">Chaco potato</name>
    <dbReference type="NCBI Taxonomy" id="4108"/>
    <lineage>
        <taxon>Eukaryota</taxon>
        <taxon>Viridiplantae</taxon>
        <taxon>Streptophyta</taxon>
        <taxon>Embryophyta</taxon>
        <taxon>Tracheophyta</taxon>
        <taxon>Spermatophyta</taxon>
        <taxon>Magnoliopsida</taxon>
        <taxon>eudicotyledons</taxon>
        <taxon>Gunneridae</taxon>
        <taxon>Pentapetalae</taxon>
        <taxon>asterids</taxon>
        <taxon>lamiids</taxon>
        <taxon>Solanales</taxon>
        <taxon>Solanaceae</taxon>
        <taxon>Solanoideae</taxon>
        <taxon>Solaneae</taxon>
        <taxon>Solanum</taxon>
    </lineage>
</organism>